<dbReference type="EMBL" id="CP040627">
    <property type="protein sequence ID" value="QMW93277.1"/>
    <property type="molecule type" value="Genomic_DNA"/>
</dbReference>
<protein>
    <submittedName>
        <fullName evidence="1">Uncharacterized protein</fullName>
    </submittedName>
</protein>
<sequence>MNKFDRQVDRNLKDIEYEKCGEISKAIDLYEKNIAENFEGNHPYDRLVVIYRSQNNKIIKF</sequence>
<gene>
    <name evidence="1" type="ORF">FF104_20440</name>
</gene>
<proteinExistence type="predicted"/>
<name>A0AAP9RIX9_CLOBU</name>
<reference evidence="1 2" key="1">
    <citation type="submission" date="2019-05" db="EMBL/GenBank/DDBJ databases">
        <authorList>
            <person name="Schori C."/>
            <person name="Ahrens C."/>
        </authorList>
    </citation>
    <scope>NUCLEOTIDE SEQUENCE [LARGE SCALE GENOMIC DNA]</scope>
    <source>
        <strain evidence="1 2">DSM 10702</strain>
    </source>
</reference>
<evidence type="ECO:0000313" key="2">
    <source>
        <dbReference type="Proteomes" id="UP000515243"/>
    </source>
</evidence>
<dbReference type="RefSeq" id="WP_035764282.1">
    <property type="nucleotide sequence ID" value="NZ_AP019717.1"/>
</dbReference>
<dbReference type="AlphaFoldDB" id="A0AAP9RIX9"/>
<dbReference type="GeneID" id="92946592"/>
<accession>A0AAP9RIX9</accession>
<evidence type="ECO:0000313" key="1">
    <source>
        <dbReference type="EMBL" id="QMW93277.1"/>
    </source>
</evidence>
<dbReference type="Proteomes" id="UP000515243">
    <property type="component" value="Chromosome 2"/>
</dbReference>
<organism evidence="1 2">
    <name type="scientific">Clostridium butyricum</name>
    <dbReference type="NCBI Taxonomy" id="1492"/>
    <lineage>
        <taxon>Bacteria</taxon>
        <taxon>Bacillati</taxon>
        <taxon>Bacillota</taxon>
        <taxon>Clostridia</taxon>
        <taxon>Eubacteriales</taxon>
        <taxon>Clostridiaceae</taxon>
        <taxon>Clostridium</taxon>
    </lineage>
</organism>